<name>A0AAW0TDL0_SCYPA</name>
<reference evidence="1 2" key="1">
    <citation type="submission" date="2023-03" db="EMBL/GenBank/DDBJ databases">
        <title>High-quality genome of Scylla paramamosain provides insights in environmental adaptation.</title>
        <authorList>
            <person name="Zhang L."/>
        </authorList>
    </citation>
    <scope>NUCLEOTIDE SEQUENCE [LARGE SCALE GENOMIC DNA]</scope>
    <source>
        <strain evidence="1">LZ_2023a</strain>
        <tissue evidence="1">Muscle</tissue>
    </source>
</reference>
<organism evidence="1 2">
    <name type="scientific">Scylla paramamosain</name>
    <name type="common">Mud crab</name>
    <dbReference type="NCBI Taxonomy" id="85552"/>
    <lineage>
        <taxon>Eukaryota</taxon>
        <taxon>Metazoa</taxon>
        <taxon>Ecdysozoa</taxon>
        <taxon>Arthropoda</taxon>
        <taxon>Crustacea</taxon>
        <taxon>Multicrustacea</taxon>
        <taxon>Malacostraca</taxon>
        <taxon>Eumalacostraca</taxon>
        <taxon>Eucarida</taxon>
        <taxon>Decapoda</taxon>
        <taxon>Pleocyemata</taxon>
        <taxon>Brachyura</taxon>
        <taxon>Eubrachyura</taxon>
        <taxon>Portunoidea</taxon>
        <taxon>Portunidae</taxon>
        <taxon>Portuninae</taxon>
        <taxon>Scylla</taxon>
    </lineage>
</organism>
<evidence type="ECO:0000313" key="1">
    <source>
        <dbReference type="EMBL" id="KAK8384960.1"/>
    </source>
</evidence>
<keyword evidence="2" id="KW-1185">Reference proteome</keyword>
<proteinExistence type="predicted"/>
<sequence>MMTWRGVTGCWVLVGRVYKRYRWTSSFTSPRPLQEDEGGAGLCAAVPCRAAPVAVPRPCSKHARHDPLLDLGLLAGFSRHLSLTPRDTPLTPQPLDDLSLTLMERPPVHAFPPLNDDLRRSDLRDVSDFPISDFDLLQGLLDDPEASTGVREKGRNICRGYMVSGNAWCPSTVLQMLSGRPSFPAKPQPAHRSSESPWPAMHAPWLKAPPAKRYLGIELPDYIATSYSSIKTDNAHYLTKLHQLKQRMRSAGK</sequence>
<dbReference type="AlphaFoldDB" id="A0AAW0TDL0"/>
<evidence type="ECO:0000313" key="2">
    <source>
        <dbReference type="Proteomes" id="UP001487740"/>
    </source>
</evidence>
<gene>
    <name evidence="1" type="ORF">O3P69_014494</name>
</gene>
<comment type="caution">
    <text evidence="1">The sequence shown here is derived from an EMBL/GenBank/DDBJ whole genome shotgun (WGS) entry which is preliminary data.</text>
</comment>
<accession>A0AAW0TDL0</accession>
<protein>
    <submittedName>
        <fullName evidence="1">Uncharacterized protein</fullName>
    </submittedName>
</protein>
<dbReference type="Proteomes" id="UP001487740">
    <property type="component" value="Unassembled WGS sequence"/>
</dbReference>
<dbReference type="EMBL" id="JARAKH010000034">
    <property type="protein sequence ID" value="KAK8384960.1"/>
    <property type="molecule type" value="Genomic_DNA"/>
</dbReference>